<reference evidence="2 3" key="1">
    <citation type="submission" date="2018-10" db="EMBL/GenBank/DDBJ databases">
        <title>Genome assembly for a Yunnan-Guizhou Plateau 3E fish, Anabarilius grahami (Regan), and its evolutionary and genetic applications.</title>
        <authorList>
            <person name="Jiang W."/>
        </authorList>
    </citation>
    <scope>NUCLEOTIDE SEQUENCE [LARGE SCALE GENOMIC DNA]</scope>
    <source>
        <strain evidence="2">AG-KIZ</strain>
        <tissue evidence="2">Muscle</tissue>
    </source>
</reference>
<comment type="caution">
    <text evidence="2">The sequence shown here is derived from an EMBL/GenBank/DDBJ whole genome shotgun (WGS) entry which is preliminary data.</text>
</comment>
<organism evidence="2 3">
    <name type="scientific">Anabarilius grahami</name>
    <name type="common">Kanglang fish</name>
    <name type="synonym">Barilius grahami</name>
    <dbReference type="NCBI Taxonomy" id="495550"/>
    <lineage>
        <taxon>Eukaryota</taxon>
        <taxon>Metazoa</taxon>
        <taxon>Chordata</taxon>
        <taxon>Craniata</taxon>
        <taxon>Vertebrata</taxon>
        <taxon>Euteleostomi</taxon>
        <taxon>Actinopterygii</taxon>
        <taxon>Neopterygii</taxon>
        <taxon>Teleostei</taxon>
        <taxon>Ostariophysi</taxon>
        <taxon>Cypriniformes</taxon>
        <taxon>Xenocyprididae</taxon>
        <taxon>Xenocypridinae</taxon>
        <taxon>Xenocypridinae incertae sedis</taxon>
        <taxon>Anabarilius</taxon>
    </lineage>
</organism>
<feature type="compositionally biased region" description="Pro residues" evidence="1">
    <location>
        <begin position="37"/>
        <end position="47"/>
    </location>
</feature>
<sequence length="221" mass="23238">ARLPGSGPRKDFAACVEWVLVNDNSAFTICLAEPTCTLPPNPAPSQPTPSQTELKPDSTADTGPAPTAEKEPASPAEPCSMFPRAPEPNIMSDQVLESETTPVPEGVLMELEDSDGSPAHTEFNMDPGNLLNYFEVNSLFLLPPLVPSSMNSLVPLLVLSSLEFPVSPECPPNLPLPPPLPNLIVSSALPLVLVSPSAHPQLGPCSMADTLCFPAPSITLA</sequence>
<dbReference type="Proteomes" id="UP000281406">
    <property type="component" value="Unassembled WGS sequence"/>
</dbReference>
<evidence type="ECO:0000313" key="2">
    <source>
        <dbReference type="EMBL" id="ROK87081.1"/>
    </source>
</evidence>
<proteinExistence type="predicted"/>
<name>A0A3N0Y0I2_ANAGA</name>
<feature type="region of interest" description="Disordered" evidence="1">
    <location>
        <begin position="35"/>
        <end position="88"/>
    </location>
</feature>
<evidence type="ECO:0000256" key="1">
    <source>
        <dbReference type="SAM" id="MobiDB-lite"/>
    </source>
</evidence>
<evidence type="ECO:0000313" key="3">
    <source>
        <dbReference type="Proteomes" id="UP000281406"/>
    </source>
</evidence>
<gene>
    <name evidence="2" type="ORF">DPX16_10221</name>
</gene>
<dbReference type="AlphaFoldDB" id="A0A3N0Y0I2"/>
<protein>
    <submittedName>
        <fullName evidence="2">Uncharacterized protein</fullName>
    </submittedName>
</protein>
<accession>A0A3N0Y0I2</accession>
<dbReference type="EMBL" id="RJVU01055202">
    <property type="protein sequence ID" value="ROK87081.1"/>
    <property type="molecule type" value="Genomic_DNA"/>
</dbReference>
<feature type="non-terminal residue" evidence="2">
    <location>
        <position position="1"/>
    </location>
</feature>
<keyword evidence="3" id="KW-1185">Reference proteome</keyword>